<sequence>MASRYIVVTLAALFVATPAAADPPPWPDFTFKRVKPPEPGAVKRITVQVPPVQPRLAPPPKPPAVREAAPERDHKPGPGPDWFWARVSPALADGGPGRLGLALAAISSPPVGASIPEPRLQHLQDIAASYGTDILRATVGTRVSPALALAVIGVESGGRRAAVSPKGATGLMQLMPATAARFGVSDSLDPVANIRGGVAYLDWLMREFGNDPVLVLAAYNAGEGAVRNHSGVPPYAETRHYVPRVLAAWSVARGLCLTPPELITDGCVFRVRGAS</sequence>
<feature type="chain" id="PRO_5020602062" evidence="4">
    <location>
        <begin position="22"/>
        <end position="275"/>
    </location>
</feature>
<keyword evidence="7" id="KW-1185">Reference proteome</keyword>
<dbReference type="CDD" id="cd00254">
    <property type="entry name" value="LT-like"/>
    <property type="match status" value="1"/>
</dbReference>
<name>A0A4V6NJQ5_9RHOB</name>
<dbReference type="Pfam" id="PF01464">
    <property type="entry name" value="SLT"/>
    <property type="match status" value="1"/>
</dbReference>
<reference evidence="6 7" key="1">
    <citation type="submission" date="2019-03" db="EMBL/GenBank/DDBJ databases">
        <title>Genomic Encyclopedia of Type Strains, Phase IV (KMG-IV): sequencing the most valuable type-strain genomes for metagenomic binning, comparative biology and taxonomic classification.</title>
        <authorList>
            <person name="Goeker M."/>
        </authorList>
    </citation>
    <scope>NUCLEOTIDE SEQUENCE [LARGE SCALE GENOMIC DNA]</scope>
    <source>
        <strain evidence="6 7">DSM 21153</strain>
    </source>
</reference>
<evidence type="ECO:0000256" key="1">
    <source>
        <dbReference type="ARBA" id="ARBA00007734"/>
    </source>
</evidence>
<comment type="similarity">
    <text evidence="1">Belongs to the transglycosylase Slt family.</text>
</comment>
<evidence type="ECO:0000256" key="3">
    <source>
        <dbReference type="SAM" id="MobiDB-lite"/>
    </source>
</evidence>
<protein>
    <submittedName>
        <fullName evidence="6">Transglycosylase-like protein with SLT domain</fullName>
    </submittedName>
</protein>
<dbReference type="Proteomes" id="UP000295277">
    <property type="component" value="Unassembled WGS sequence"/>
</dbReference>
<dbReference type="Gene3D" id="1.10.530.10">
    <property type="match status" value="1"/>
</dbReference>
<dbReference type="PANTHER" id="PTHR37423">
    <property type="entry name" value="SOLUBLE LYTIC MUREIN TRANSGLYCOSYLASE-RELATED"/>
    <property type="match status" value="1"/>
</dbReference>
<evidence type="ECO:0000313" key="6">
    <source>
        <dbReference type="EMBL" id="TCM84464.1"/>
    </source>
</evidence>
<feature type="signal peptide" evidence="4">
    <location>
        <begin position="1"/>
        <end position="21"/>
    </location>
</feature>
<comment type="caution">
    <text evidence="6">The sequence shown here is derived from an EMBL/GenBank/DDBJ whole genome shotgun (WGS) entry which is preliminary data.</text>
</comment>
<evidence type="ECO:0000313" key="7">
    <source>
        <dbReference type="Proteomes" id="UP000295277"/>
    </source>
</evidence>
<dbReference type="EMBL" id="SLVM01000012">
    <property type="protein sequence ID" value="TCM84464.1"/>
    <property type="molecule type" value="Genomic_DNA"/>
</dbReference>
<organism evidence="6 7">
    <name type="scientific">Rhodovulum steppense</name>
    <dbReference type="NCBI Taxonomy" id="540251"/>
    <lineage>
        <taxon>Bacteria</taxon>
        <taxon>Pseudomonadati</taxon>
        <taxon>Pseudomonadota</taxon>
        <taxon>Alphaproteobacteria</taxon>
        <taxon>Rhodobacterales</taxon>
        <taxon>Paracoccaceae</taxon>
        <taxon>Rhodovulum</taxon>
    </lineage>
</organism>
<feature type="region of interest" description="Disordered" evidence="3">
    <location>
        <begin position="51"/>
        <end position="80"/>
    </location>
</feature>
<keyword evidence="4" id="KW-0732">Signal</keyword>
<feature type="compositionally biased region" description="Pro residues" evidence="3">
    <location>
        <begin position="51"/>
        <end position="63"/>
    </location>
</feature>
<accession>A0A4V6NJQ5</accession>
<comment type="similarity">
    <text evidence="2">Belongs to the virb1 family.</text>
</comment>
<evidence type="ECO:0000256" key="4">
    <source>
        <dbReference type="SAM" id="SignalP"/>
    </source>
</evidence>
<gene>
    <name evidence="6" type="ORF">EV216_112101</name>
</gene>
<feature type="domain" description="Transglycosylase SLT" evidence="5">
    <location>
        <begin position="137"/>
        <end position="230"/>
    </location>
</feature>
<proteinExistence type="inferred from homology"/>
<evidence type="ECO:0000259" key="5">
    <source>
        <dbReference type="Pfam" id="PF01464"/>
    </source>
</evidence>
<dbReference type="PANTHER" id="PTHR37423:SF2">
    <property type="entry name" value="MEMBRANE-BOUND LYTIC MUREIN TRANSGLYCOSYLASE C"/>
    <property type="match status" value="1"/>
</dbReference>
<evidence type="ECO:0000256" key="2">
    <source>
        <dbReference type="ARBA" id="ARBA00009387"/>
    </source>
</evidence>
<dbReference type="SUPFAM" id="SSF53955">
    <property type="entry name" value="Lysozyme-like"/>
    <property type="match status" value="1"/>
</dbReference>
<dbReference type="InterPro" id="IPR023346">
    <property type="entry name" value="Lysozyme-like_dom_sf"/>
</dbReference>
<dbReference type="AlphaFoldDB" id="A0A4V6NJQ5"/>
<dbReference type="OrthoDB" id="9815002at2"/>
<dbReference type="RefSeq" id="WP_132695068.1">
    <property type="nucleotide sequence ID" value="NZ_SLVM01000012.1"/>
</dbReference>
<dbReference type="InterPro" id="IPR008258">
    <property type="entry name" value="Transglycosylase_SLT_dom_1"/>
</dbReference>